<name>A0AAD5V5E6_9APHY</name>
<feature type="compositionally biased region" description="Polar residues" evidence="1">
    <location>
        <begin position="234"/>
        <end position="244"/>
    </location>
</feature>
<keyword evidence="3" id="KW-1185">Reference proteome</keyword>
<dbReference type="Proteomes" id="UP001212997">
    <property type="component" value="Unassembled WGS sequence"/>
</dbReference>
<comment type="caution">
    <text evidence="2">The sequence shown here is derived from an EMBL/GenBank/DDBJ whole genome shotgun (WGS) entry which is preliminary data.</text>
</comment>
<gene>
    <name evidence="2" type="ORF">NLI96_g4165</name>
</gene>
<feature type="compositionally biased region" description="Basic and acidic residues" evidence="1">
    <location>
        <begin position="165"/>
        <end position="178"/>
    </location>
</feature>
<feature type="compositionally biased region" description="Low complexity" evidence="1">
    <location>
        <begin position="434"/>
        <end position="444"/>
    </location>
</feature>
<sequence>MPPPISLPEYEASTMYPSSSSSPLVTNNLNYLQGLASARSRLVTLPVELSSSSRPPSPRSSSRSELLRERIREAVVSANSDVTHPKWNHVTELVRMACTSRGYKGAANGVRVGETNEVDVGDYNWVLPDTEDGWKHCERRWESRKGVRERTQEGLSSTRRVRAGSRHDNEEAISPSKRDLVREKVESWKAKITQDADNDNLESIPRASTSKHMSPGHPKRQTPRDFQVIKRPSPTANNNKSCHSAASPAFPASLGIDMLNKGSEHIKVPDQRPQQNQVVPGSINDVSEMTFVFKPSRTPHTNGNGRIPKRPRVDDLPQTGNDNASSAPMPPSTPPPSTPLRHKSTPPPARELGNANGIPMELTTPDRRGLPTLTELLASSRRSKPRPRPPSRKSRSIKSLSQHSPSDDVVHVGDHSPTAPVDAQPSSPVRTYFSSPASGSSHSSPVERKGKPQSPVSPLFGHSLRMKEFVPPFVSTQQFHAPGTSLLGIGGDGPKGLSQNGQPVTRGGSGIFGAGYNSQFDVEAQVGEVSALLERDVDFDNWLKDLSDENE</sequence>
<accession>A0AAD5V5E6</accession>
<reference evidence="2" key="1">
    <citation type="submission" date="2022-07" db="EMBL/GenBank/DDBJ databases">
        <title>Genome Sequence of Physisporinus lineatus.</title>
        <authorList>
            <person name="Buettner E."/>
        </authorList>
    </citation>
    <scope>NUCLEOTIDE SEQUENCE</scope>
    <source>
        <strain evidence="2">VT162</strain>
    </source>
</reference>
<feature type="region of interest" description="Disordered" evidence="1">
    <location>
        <begin position="484"/>
        <end position="510"/>
    </location>
</feature>
<feature type="region of interest" description="Disordered" evidence="1">
    <location>
        <begin position="293"/>
        <end position="460"/>
    </location>
</feature>
<evidence type="ECO:0000313" key="2">
    <source>
        <dbReference type="EMBL" id="KAJ3486547.1"/>
    </source>
</evidence>
<feature type="region of interest" description="Disordered" evidence="1">
    <location>
        <begin position="1"/>
        <end position="23"/>
    </location>
</feature>
<evidence type="ECO:0000313" key="3">
    <source>
        <dbReference type="Proteomes" id="UP001212997"/>
    </source>
</evidence>
<feature type="compositionally biased region" description="Polar residues" evidence="1">
    <location>
        <begin position="424"/>
        <end position="433"/>
    </location>
</feature>
<feature type="compositionally biased region" description="Pro residues" evidence="1">
    <location>
        <begin position="328"/>
        <end position="338"/>
    </location>
</feature>
<dbReference type="EMBL" id="JANAWD010000117">
    <property type="protein sequence ID" value="KAJ3486547.1"/>
    <property type="molecule type" value="Genomic_DNA"/>
</dbReference>
<proteinExistence type="predicted"/>
<feature type="region of interest" description="Disordered" evidence="1">
    <location>
        <begin position="146"/>
        <end position="178"/>
    </location>
</feature>
<protein>
    <submittedName>
        <fullName evidence="2">Uncharacterized protein</fullName>
    </submittedName>
</protein>
<organism evidence="2 3">
    <name type="scientific">Meripilus lineatus</name>
    <dbReference type="NCBI Taxonomy" id="2056292"/>
    <lineage>
        <taxon>Eukaryota</taxon>
        <taxon>Fungi</taxon>
        <taxon>Dikarya</taxon>
        <taxon>Basidiomycota</taxon>
        <taxon>Agaricomycotina</taxon>
        <taxon>Agaricomycetes</taxon>
        <taxon>Polyporales</taxon>
        <taxon>Meripilaceae</taxon>
        <taxon>Meripilus</taxon>
    </lineage>
</organism>
<feature type="region of interest" description="Disordered" evidence="1">
    <location>
        <begin position="193"/>
        <end position="248"/>
    </location>
</feature>
<feature type="compositionally biased region" description="Basic residues" evidence="1">
    <location>
        <begin position="381"/>
        <end position="396"/>
    </location>
</feature>
<dbReference type="AlphaFoldDB" id="A0AAD5V5E6"/>
<evidence type="ECO:0000256" key="1">
    <source>
        <dbReference type="SAM" id="MobiDB-lite"/>
    </source>
</evidence>
<feature type="compositionally biased region" description="Basic and acidic residues" evidence="1">
    <location>
        <begin position="405"/>
        <end position="414"/>
    </location>
</feature>